<sequence length="91" mass="10460">MRYLAMVLALTALAGCTWETYQKADGSTALRQKYEKGARIYYQDGSYSRNMNYNQYRPEQHAVKPEMKHHQAVQGTTWGVKPSRSNPAETE</sequence>
<dbReference type="OrthoDB" id="8602936at2"/>
<dbReference type="AlphaFoldDB" id="A0A2P7TX56"/>
<reference evidence="2 3" key="1">
    <citation type="submission" date="2018-03" db="EMBL/GenBank/DDBJ databases">
        <title>Neisseria weixii sp. nov., isolated from the intestinal contents of Tibetan Plateau pika (Ochotona curzoniae) in Yushu, Qinghai Province, China.</title>
        <authorList>
            <person name="Gui Z."/>
        </authorList>
    </citation>
    <scope>NUCLEOTIDE SEQUENCE [LARGE SCALE GENOMIC DNA]</scope>
    <source>
        <strain evidence="2 3">ATCC 51483</strain>
    </source>
</reference>
<dbReference type="RefSeq" id="WP_106743155.1">
    <property type="nucleotide sequence ID" value="NZ_PXYY01000130.1"/>
</dbReference>
<comment type="caution">
    <text evidence="2">The sequence shown here is derived from an EMBL/GenBank/DDBJ whole genome shotgun (WGS) entry which is preliminary data.</text>
</comment>
<evidence type="ECO:0000313" key="2">
    <source>
        <dbReference type="EMBL" id="PSJ79322.1"/>
    </source>
</evidence>
<name>A0A2P7TX56_9NEIS</name>
<protein>
    <submittedName>
        <fullName evidence="2">Spore cortex protein</fullName>
    </submittedName>
</protein>
<dbReference type="EMBL" id="PXYY01000130">
    <property type="protein sequence ID" value="PSJ79322.1"/>
    <property type="molecule type" value="Genomic_DNA"/>
</dbReference>
<dbReference type="PROSITE" id="PS51257">
    <property type="entry name" value="PROKAR_LIPOPROTEIN"/>
    <property type="match status" value="1"/>
</dbReference>
<feature type="region of interest" description="Disordered" evidence="1">
    <location>
        <begin position="71"/>
        <end position="91"/>
    </location>
</feature>
<gene>
    <name evidence="2" type="ORF">C7N83_12950</name>
</gene>
<evidence type="ECO:0000313" key="3">
    <source>
        <dbReference type="Proteomes" id="UP000241868"/>
    </source>
</evidence>
<accession>A0A2P7TX56</accession>
<dbReference type="Proteomes" id="UP000241868">
    <property type="component" value="Unassembled WGS sequence"/>
</dbReference>
<organism evidence="2 3">
    <name type="scientific">Neisseria iguanae</name>
    <dbReference type="NCBI Taxonomy" id="90242"/>
    <lineage>
        <taxon>Bacteria</taxon>
        <taxon>Pseudomonadati</taxon>
        <taxon>Pseudomonadota</taxon>
        <taxon>Betaproteobacteria</taxon>
        <taxon>Neisseriales</taxon>
        <taxon>Neisseriaceae</taxon>
        <taxon>Neisseria</taxon>
    </lineage>
</organism>
<evidence type="ECO:0000256" key="1">
    <source>
        <dbReference type="SAM" id="MobiDB-lite"/>
    </source>
</evidence>
<proteinExistence type="predicted"/>
<feature type="compositionally biased region" description="Polar residues" evidence="1">
    <location>
        <begin position="73"/>
        <end position="91"/>
    </location>
</feature>
<keyword evidence="3" id="KW-1185">Reference proteome</keyword>